<dbReference type="OrthoDB" id="6114177at2759"/>
<keyword evidence="6" id="KW-1185">Reference proteome</keyword>
<name>A0A6J8DAK5_MYTCO</name>
<sequence>MLELSTLILEFPTLFLELSIINLGFINFYLGIVNFNLGIPNFNGVWVELEKKRKERIITILQGDNRREKGTDPVSDKPLTSSVLNIEKKPNPEKLNETKEDYLPQKEKIFAASNNKCDEIKLNITDSFSLNEENLSLTKKTKEKEMQNLEQVPGSSALSPENKNPMNSEKVEKLTGEMNEKMNKILLLAKNKKQKITSDDLVECGIWDFAGQKDYYATHQTFFTPHAIYLLVADIEDAMTGTEDDGSVNFDTIGDYIDFWFDSIHCFCKDPSAVKLSPHVIMVCTGTDKIPEILPLPGIRCFCNGMVILQYFSTVLKKKKKYEATFIRIFGTQKKSDHSRGIHFISNMVPRKDEIDCLKNHISKIAKEENYFAEELPTRWINLEIALDVLKDLNETVSSWKDIEKLALAYLIEEKELLLFLNYQHKIGNIIFFEDERDFIILQPNWLVKCFRCLVCDDDKKHFGEKVVSEMYKLTHEGELSENQIDELFKKEPDLKFGTYKHHILNIYSAQQPIASEENNKTYEFILKSLCSRIIKLQKKLMHNLSYKIKAKCSTGDYENRTGRISSEQLATQNVRNKGQYLCKEHNKFHSTEDIENTWFKYATNTTTECHEYCPGLDEAWLEIQVDDKRLGRLATQLSKEEIKEIYMLLKEGQPDQSLKMIENSYKHKPYSFDFKIKALYDWKVSTQQATFTKLQESMKKKDIDIHKLCQILRDVQINLDLPADKMHLKPSRSDLKLLVDIIGDKTFEIGIELGLSVVEMHEIQSNQNINLRGQTEHVLDKWRRTQNATYEDLAKTLFRLDLGSGLSYLHYEVGVKEQLKDIIRDHENKIVWEIQTNQILDYMMSHLVISADDRQQIEHFPRQDDKNTELLRIVIERIESTNTIFCDALQRGGYTKLADQLKCDIKDLSQTSIIQPAENEGIPEVTVPEFMVKLQKNYSNVIDNVMYETIEDHLIESDVLTIEDSQMVNACPTQQQKNRVLMDKLLRKSEKVFIEFMKALREDQAELADQIEKTEVSSRDISTIQNCYKQTGKM</sequence>
<dbReference type="Proteomes" id="UP000507470">
    <property type="component" value="Unassembled WGS sequence"/>
</dbReference>
<dbReference type="Gene3D" id="1.10.533.10">
    <property type="entry name" value="Death Domain, Fas"/>
    <property type="match status" value="3"/>
</dbReference>
<dbReference type="AlphaFoldDB" id="A0A6J8DAK5"/>
<feature type="transmembrane region" description="Helical" evidence="2">
    <location>
        <begin position="7"/>
        <end position="30"/>
    </location>
</feature>
<dbReference type="CDD" id="cd01671">
    <property type="entry name" value="CARD"/>
    <property type="match status" value="2"/>
</dbReference>
<dbReference type="Pfam" id="PF08477">
    <property type="entry name" value="Roc"/>
    <property type="match status" value="1"/>
</dbReference>
<protein>
    <recommendedName>
        <fullName evidence="7">Death domain-containing protein</fullName>
    </recommendedName>
</protein>
<dbReference type="Pfam" id="PF00619">
    <property type="entry name" value="CARD"/>
    <property type="match status" value="2"/>
</dbReference>
<keyword evidence="2" id="KW-1133">Transmembrane helix</keyword>
<dbReference type="InterPro" id="IPR036388">
    <property type="entry name" value="WH-like_DNA-bd_sf"/>
</dbReference>
<organism evidence="5 6">
    <name type="scientific">Mytilus coruscus</name>
    <name type="common">Sea mussel</name>
    <dbReference type="NCBI Taxonomy" id="42192"/>
    <lineage>
        <taxon>Eukaryota</taxon>
        <taxon>Metazoa</taxon>
        <taxon>Spiralia</taxon>
        <taxon>Lophotrochozoa</taxon>
        <taxon>Mollusca</taxon>
        <taxon>Bivalvia</taxon>
        <taxon>Autobranchia</taxon>
        <taxon>Pteriomorphia</taxon>
        <taxon>Mytilida</taxon>
        <taxon>Mytiloidea</taxon>
        <taxon>Mytilidae</taxon>
        <taxon>Mytilinae</taxon>
        <taxon>Mytilus</taxon>
    </lineage>
</organism>
<evidence type="ECO:0000259" key="3">
    <source>
        <dbReference type="PROSITE" id="PS50017"/>
    </source>
</evidence>
<dbReference type="GO" id="GO:0042981">
    <property type="term" value="P:regulation of apoptotic process"/>
    <property type="evidence" value="ECO:0007669"/>
    <property type="project" value="InterPro"/>
</dbReference>
<proteinExistence type="predicted"/>
<accession>A0A6J8DAK5</accession>
<feature type="domain" description="Death" evidence="3">
    <location>
        <begin position="732"/>
        <end position="814"/>
    </location>
</feature>
<dbReference type="PROSITE" id="PS50017">
    <property type="entry name" value="DEATH_DOMAIN"/>
    <property type="match status" value="1"/>
</dbReference>
<dbReference type="InterPro" id="IPR000488">
    <property type="entry name" value="Death_dom"/>
</dbReference>
<evidence type="ECO:0000313" key="6">
    <source>
        <dbReference type="Proteomes" id="UP000507470"/>
    </source>
</evidence>
<feature type="domain" description="CARD" evidence="4">
    <location>
        <begin position="816"/>
        <end position="891"/>
    </location>
</feature>
<gene>
    <name evidence="5" type="ORF">MCOR_37942</name>
</gene>
<dbReference type="Gene3D" id="3.40.50.300">
    <property type="entry name" value="P-loop containing nucleotide triphosphate hydrolases"/>
    <property type="match status" value="1"/>
</dbReference>
<dbReference type="Gene3D" id="1.10.10.10">
    <property type="entry name" value="Winged helix-like DNA-binding domain superfamily/Winged helix DNA-binding domain"/>
    <property type="match status" value="1"/>
</dbReference>
<dbReference type="InterPro" id="IPR011029">
    <property type="entry name" value="DEATH-like_dom_sf"/>
</dbReference>
<dbReference type="InterPro" id="IPR027417">
    <property type="entry name" value="P-loop_NTPase"/>
</dbReference>
<evidence type="ECO:0000256" key="1">
    <source>
        <dbReference type="SAM" id="MobiDB-lite"/>
    </source>
</evidence>
<evidence type="ECO:0000259" key="4">
    <source>
        <dbReference type="PROSITE" id="PS50209"/>
    </source>
</evidence>
<dbReference type="GO" id="GO:0002020">
    <property type="term" value="F:protease binding"/>
    <property type="evidence" value="ECO:0007669"/>
    <property type="project" value="InterPro"/>
</dbReference>
<dbReference type="PROSITE" id="PS50209">
    <property type="entry name" value="CARD"/>
    <property type="match status" value="2"/>
</dbReference>
<dbReference type="InterPro" id="IPR037939">
    <property type="entry name" value="CRADD"/>
</dbReference>
<feature type="region of interest" description="Disordered" evidence="1">
    <location>
        <begin position="144"/>
        <end position="167"/>
    </location>
</feature>
<keyword evidence="2" id="KW-0812">Transmembrane</keyword>
<dbReference type="GO" id="GO:0070513">
    <property type="term" value="F:death domain binding"/>
    <property type="evidence" value="ECO:0007669"/>
    <property type="project" value="InterPro"/>
</dbReference>
<dbReference type="CDD" id="cd01670">
    <property type="entry name" value="Death"/>
    <property type="match status" value="1"/>
</dbReference>
<feature type="domain" description="CARD" evidence="4">
    <location>
        <begin position="935"/>
        <end position="1016"/>
    </location>
</feature>
<dbReference type="InterPro" id="IPR001315">
    <property type="entry name" value="CARD"/>
</dbReference>
<evidence type="ECO:0008006" key="7">
    <source>
        <dbReference type="Google" id="ProtNLM"/>
    </source>
</evidence>
<keyword evidence="2" id="KW-0472">Membrane</keyword>
<evidence type="ECO:0000256" key="2">
    <source>
        <dbReference type="SAM" id="Phobius"/>
    </source>
</evidence>
<reference evidence="5 6" key="1">
    <citation type="submission" date="2020-06" db="EMBL/GenBank/DDBJ databases">
        <authorList>
            <person name="Li R."/>
            <person name="Bekaert M."/>
        </authorList>
    </citation>
    <scope>NUCLEOTIDE SEQUENCE [LARGE SCALE GENOMIC DNA]</scope>
    <source>
        <strain evidence="6">wild</strain>
    </source>
</reference>
<evidence type="ECO:0000313" key="5">
    <source>
        <dbReference type="EMBL" id="CAC5404120.1"/>
    </source>
</evidence>
<dbReference type="GO" id="GO:0007165">
    <property type="term" value="P:signal transduction"/>
    <property type="evidence" value="ECO:0007669"/>
    <property type="project" value="InterPro"/>
</dbReference>
<feature type="compositionally biased region" description="Polar residues" evidence="1">
    <location>
        <begin position="148"/>
        <end position="167"/>
    </location>
</feature>
<dbReference type="SUPFAM" id="SSF47986">
    <property type="entry name" value="DEATH domain"/>
    <property type="match status" value="3"/>
</dbReference>
<dbReference type="PANTHER" id="PTHR15034:SF5">
    <property type="entry name" value="DEATH DOMAIN-CONTAINING PROTEIN CRADD"/>
    <property type="match status" value="1"/>
</dbReference>
<dbReference type="PANTHER" id="PTHR15034">
    <property type="entry name" value="DEATH DOMAIN-CONTAINING PROTEIN CRADD"/>
    <property type="match status" value="1"/>
</dbReference>
<dbReference type="EMBL" id="CACVKT020006919">
    <property type="protein sequence ID" value="CAC5404120.1"/>
    <property type="molecule type" value="Genomic_DNA"/>
</dbReference>